<sequence>MEISNKIQMFIWGLIDDLNKEEIKLNYLQVFQLTSIRAWMENLSNKSFIDRSDPHTRKSI</sequence>
<dbReference type="AlphaFoldDB" id="A0A1I0F0M8"/>
<evidence type="ECO:0000313" key="2">
    <source>
        <dbReference type="Proteomes" id="UP000199568"/>
    </source>
</evidence>
<organism evidence="1 2">
    <name type="scientific">Natronincola peptidivorans</name>
    <dbReference type="NCBI Taxonomy" id="426128"/>
    <lineage>
        <taxon>Bacteria</taxon>
        <taxon>Bacillati</taxon>
        <taxon>Bacillota</taxon>
        <taxon>Clostridia</taxon>
        <taxon>Peptostreptococcales</taxon>
        <taxon>Natronincolaceae</taxon>
        <taxon>Natronincola</taxon>
    </lineage>
</organism>
<dbReference type="Proteomes" id="UP000199568">
    <property type="component" value="Unassembled WGS sequence"/>
</dbReference>
<dbReference type="Gene3D" id="3.10.450.150">
    <property type="entry name" value="enterococcus faecalis protein"/>
    <property type="match status" value="1"/>
</dbReference>
<gene>
    <name evidence="1" type="ORF">SAMN05660297_02627</name>
</gene>
<protein>
    <submittedName>
        <fullName evidence="1">Uncharacterized protein</fullName>
    </submittedName>
</protein>
<reference evidence="1 2" key="1">
    <citation type="submission" date="2016-10" db="EMBL/GenBank/DDBJ databases">
        <authorList>
            <person name="de Groot N.N."/>
        </authorList>
    </citation>
    <scope>NUCLEOTIDE SEQUENCE [LARGE SCALE GENOMIC DNA]</scope>
    <source>
        <strain evidence="1 2">DSM 18979</strain>
    </source>
</reference>
<name>A0A1I0F0M8_9FIRM</name>
<evidence type="ECO:0000313" key="1">
    <source>
        <dbReference type="EMBL" id="SET51537.1"/>
    </source>
</evidence>
<dbReference type="EMBL" id="FOHU01000013">
    <property type="protein sequence ID" value="SET51537.1"/>
    <property type="molecule type" value="Genomic_DNA"/>
</dbReference>
<accession>A0A1I0F0M8</accession>
<keyword evidence="2" id="KW-1185">Reference proteome</keyword>
<proteinExistence type="predicted"/>